<dbReference type="GO" id="GO:0004527">
    <property type="term" value="F:exonuclease activity"/>
    <property type="evidence" value="ECO:0007669"/>
    <property type="project" value="UniProtKB-KW"/>
</dbReference>
<dbReference type="Pfam" id="PF13361">
    <property type="entry name" value="UvrD_C"/>
    <property type="match status" value="1"/>
</dbReference>
<dbReference type="AlphaFoldDB" id="A0A1G7U0Y0"/>
<dbReference type="PANTHER" id="PTHR11070">
    <property type="entry name" value="UVRD / RECB / PCRA DNA HELICASE FAMILY MEMBER"/>
    <property type="match status" value="1"/>
</dbReference>
<dbReference type="InterPro" id="IPR000212">
    <property type="entry name" value="DNA_helicase_UvrD/REP"/>
</dbReference>
<feature type="compositionally biased region" description="Basic and acidic residues" evidence="16">
    <location>
        <begin position="7"/>
        <end position="28"/>
    </location>
</feature>
<evidence type="ECO:0000256" key="9">
    <source>
        <dbReference type="ARBA" id="ARBA00023204"/>
    </source>
</evidence>
<feature type="domain" description="UvrD-like helicase C-terminal" evidence="18">
    <location>
        <begin position="528"/>
        <end position="809"/>
    </location>
</feature>
<dbReference type="InterPro" id="IPR014016">
    <property type="entry name" value="UvrD-like_ATP-bd"/>
</dbReference>
<evidence type="ECO:0000256" key="2">
    <source>
        <dbReference type="ARBA" id="ARBA00022741"/>
    </source>
</evidence>
<feature type="domain" description="UvrD-like helicase ATP-binding" evidence="17">
    <location>
        <begin position="17"/>
        <end position="504"/>
    </location>
</feature>
<evidence type="ECO:0000256" key="15">
    <source>
        <dbReference type="PROSITE-ProRule" id="PRU00560"/>
    </source>
</evidence>
<keyword evidence="1" id="KW-0540">Nuclease</keyword>
<dbReference type="EMBL" id="FNCE01000011">
    <property type="protein sequence ID" value="SDG41068.1"/>
    <property type="molecule type" value="Genomic_DNA"/>
</dbReference>
<dbReference type="STRING" id="1082479.SAMN05216241_11130"/>
<dbReference type="NCBIfam" id="TIGR02784">
    <property type="entry name" value="addA_alphas"/>
    <property type="match status" value="1"/>
</dbReference>
<dbReference type="GO" id="GO:0003677">
    <property type="term" value="F:DNA binding"/>
    <property type="evidence" value="ECO:0007669"/>
    <property type="project" value="UniProtKB-KW"/>
</dbReference>
<dbReference type="EC" id="5.6.2.4" evidence="12"/>
<dbReference type="InterPro" id="IPR011335">
    <property type="entry name" value="Restrct_endonuc-II-like"/>
</dbReference>
<dbReference type="Gene3D" id="1.10.486.10">
    <property type="entry name" value="PCRA, domain 4"/>
    <property type="match status" value="1"/>
</dbReference>
<dbReference type="Proteomes" id="UP000199415">
    <property type="component" value="Unassembled WGS sequence"/>
</dbReference>
<evidence type="ECO:0000256" key="10">
    <source>
        <dbReference type="ARBA" id="ARBA00023235"/>
    </source>
</evidence>
<keyword evidence="10" id="KW-0413">Isomerase</keyword>
<evidence type="ECO:0000256" key="3">
    <source>
        <dbReference type="ARBA" id="ARBA00022763"/>
    </source>
</evidence>
<keyword evidence="2 15" id="KW-0547">Nucleotide-binding</keyword>
<comment type="catalytic activity">
    <reaction evidence="14">
        <text>ATP + H2O = ADP + phosphate + H(+)</text>
        <dbReference type="Rhea" id="RHEA:13065"/>
        <dbReference type="ChEBI" id="CHEBI:15377"/>
        <dbReference type="ChEBI" id="CHEBI:15378"/>
        <dbReference type="ChEBI" id="CHEBI:30616"/>
        <dbReference type="ChEBI" id="CHEBI:43474"/>
        <dbReference type="ChEBI" id="CHEBI:456216"/>
        <dbReference type="EC" id="5.6.2.4"/>
    </reaction>
</comment>
<dbReference type="SUPFAM" id="SSF52980">
    <property type="entry name" value="Restriction endonuclease-like"/>
    <property type="match status" value="1"/>
</dbReference>
<keyword evidence="5 15" id="KW-0347">Helicase</keyword>
<dbReference type="InterPro" id="IPR014151">
    <property type="entry name" value="DNA_helicase_AddA"/>
</dbReference>
<evidence type="ECO:0000259" key="17">
    <source>
        <dbReference type="PROSITE" id="PS51198"/>
    </source>
</evidence>
<feature type="binding site" evidence="15">
    <location>
        <begin position="38"/>
        <end position="45"/>
    </location>
    <ligand>
        <name>ATP</name>
        <dbReference type="ChEBI" id="CHEBI:30616"/>
    </ligand>
</feature>
<dbReference type="PROSITE" id="PS51198">
    <property type="entry name" value="UVRD_HELICASE_ATP_BIND"/>
    <property type="match status" value="1"/>
</dbReference>
<feature type="region of interest" description="Disordered" evidence="16">
    <location>
        <begin position="1"/>
        <end position="38"/>
    </location>
</feature>
<dbReference type="PANTHER" id="PTHR11070:SF2">
    <property type="entry name" value="ATP-DEPENDENT DNA HELICASE SRS2"/>
    <property type="match status" value="1"/>
</dbReference>
<dbReference type="GO" id="GO:0043138">
    <property type="term" value="F:3'-5' DNA helicase activity"/>
    <property type="evidence" value="ECO:0007669"/>
    <property type="project" value="UniProtKB-EC"/>
</dbReference>
<reference evidence="19 20" key="1">
    <citation type="submission" date="2016-10" db="EMBL/GenBank/DDBJ databases">
        <authorList>
            <person name="de Groot N.N."/>
        </authorList>
    </citation>
    <scope>NUCLEOTIDE SEQUENCE [LARGE SCALE GENOMIC DNA]</scope>
    <source>
        <strain evidence="19 20">DSM 25584</strain>
    </source>
</reference>
<feature type="region of interest" description="Disordered" evidence="16">
    <location>
        <begin position="920"/>
        <end position="993"/>
    </location>
</feature>
<dbReference type="Pfam" id="PF12705">
    <property type="entry name" value="PDDEXK_1"/>
    <property type="match status" value="1"/>
</dbReference>
<dbReference type="Gene3D" id="3.40.50.300">
    <property type="entry name" value="P-loop containing nucleotide triphosphate hydrolases"/>
    <property type="match status" value="4"/>
</dbReference>
<keyword evidence="6" id="KW-0269">Exonuclease</keyword>
<dbReference type="InterPro" id="IPR038726">
    <property type="entry name" value="PDDEXK_AddAB-type"/>
</dbReference>
<dbReference type="InterPro" id="IPR027417">
    <property type="entry name" value="P-loop_NTPase"/>
</dbReference>
<dbReference type="RefSeq" id="WP_090021372.1">
    <property type="nucleotide sequence ID" value="NZ_FNCE01000011.1"/>
</dbReference>
<keyword evidence="20" id="KW-1185">Reference proteome</keyword>
<gene>
    <name evidence="19" type="ORF">SAMN05216241_11130</name>
</gene>
<evidence type="ECO:0000256" key="12">
    <source>
        <dbReference type="ARBA" id="ARBA00034808"/>
    </source>
</evidence>
<evidence type="ECO:0000256" key="6">
    <source>
        <dbReference type="ARBA" id="ARBA00022839"/>
    </source>
</evidence>
<evidence type="ECO:0000259" key="18">
    <source>
        <dbReference type="PROSITE" id="PS51217"/>
    </source>
</evidence>
<evidence type="ECO:0000256" key="8">
    <source>
        <dbReference type="ARBA" id="ARBA00023125"/>
    </source>
</evidence>
<dbReference type="Pfam" id="PF00580">
    <property type="entry name" value="UvrD-helicase"/>
    <property type="match status" value="1"/>
</dbReference>
<evidence type="ECO:0000256" key="7">
    <source>
        <dbReference type="ARBA" id="ARBA00022840"/>
    </source>
</evidence>
<sequence>MTGQNDPHPDTLRGEREARAAEHQRAASDPDASAWVTASAGTGKTKVLTDRVLNLLLAGTEPERVLCLTFTKAAAAEMRNRLAERLAAWAVASDAELTDWLTALTGETPDASRLRRARELFARVLDTAGGMKIQTIHAFCQTVLARFPLEAGVPPHFQVMDERSAAETLQAARESVLLHAGRGDPRLADALAAVTAHAGESGFDELLGSLLNHRSRLVRLLSREGGVDTVIARIFDHLGVHPEETPDSVRRDGCAPDAGDGPDEAALRLAVEAMKQGTAKEAGKADGLRAWLDADAARRAERYGEHRALFLTQAGEVRSTLLTKAAREVGGAQAAMEAEAERLLRLEARMNAATVAHATTGLLRLGAAVLDAYHARKRAQARMDYDDLVLTARDLLSQPTRAAWVLFKLDNGLDHVLIDEAQDTSPEQWDVVQALTAEFFAGEGAREAGARSVFAVGDAKQSIYSFQRADPAAFARMHDHFAERARDAEQAWRPVNLQVSFRATDAVLSAVDAVFARPDAAEGVVEGDERLRHDPVRVGHAGRVELWPTVAPAGENEHDPWQPPDEPEPDAPPATRLARLIAARIAGWVGGDPDGWLAARGRQMQAGDVLVLVRRRTAFMGELVRALKQREVPVAGVDRMVLTEQLAVRDLVALGRFLLLPEDDLTLACVLKGPLIALDEDALFALCHGRKGTLWDALRDRAGERADFERAFTRLNELLDRADFVPPHELFARILGAEGGRAAILARLGAEANEAIDEFMQLALAYEREHVPSLEGFLHWLEAGAQEVKREAEHAGNAVRIMTVHGAKGLQAPVVILPDTTQPPEQREKLLWDEATGLALWPPKKAYEEAQSTALREAAEASQAREYRRLLYVAMTRAEDRLYVTGWRTNKTPSGTAWYDMVAEGLADVAEPVDFDFTATIPDGWTGEGLRLDTPQRAAPKDPKPPRAEGESAGELPDWARTPPAAEPRPPRPLAPSQQSEREPPVRSPLQPGEADAFQRGRLVHRLLQTLPDLPPDQRGEAADRFLADPAHGLSSGAQRELRDEVLGVVNAPRHAHLFGPGSHAEVPVVGLLDGREPVSGQVDRLVVTDTAVVIVDYKTNRPPPAHPEEVSEVYRRQLGTYARLLEQVYPRRRVETWLLWTDGPTLMPIEPIKPA</sequence>
<evidence type="ECO:0000256" key="1">
    <source>
        <dbReference type="ARBA" id="ARBA00022722"/>
    </source>
</evidence>
<protein>
    <recommendedName>
        <fullName evidence="12">DNA 3'-5' helicase</fullName>
        <ecNumber evidence="12">5.6.2.4</ecNumber>
    </recommendedName>
    <alternativeName>
        <fullName evidence="13">DNA 3'-5' helicase II</fullName>
    </alternativeName>
</protein>
<dbReference type="GO" id="GO:0000725">
    <property type="term" value="P:recombinational repair"/>
    <property type="evidence" value="ECO:0007669"/>
    <property type="project" value="TreeGrafter"/>
</dbReference>
<dbReference type="GO" id="GO:0033202">
    <property type="term" value="C:DNA helicase complex"/>
    <property type="evidence" value="ECO:0007669"/>
    <property type="project" value="TreeGrafter"/>
</dbReference>
<name>A0A1G7U0Y0_9PROT</name>
<dbReference type="InterPro" id="IPR014017">
    <property type="entry name" value="DNA_helicase_UvrD-like_C"/>
</dbReference>
<evidence type="ECO:0000256" key="11">
    <source>
        <dbReference type="ARBA" id="ARBA00034617"/>
    </source>
</evidence>
<keyword evidence="9" id="KW-0234">DNA repair</keyword>
<dbReference type="GO" id="GO:0005524">
    <property type="term" value="F:ATP binding"/>
    <property type="evidence" value="ECO:0007669"/>
    <property type="project" value="UniProtKB-UniRule"/>
</dbReference>
<dbReference type="PROSITE" id="PS51217">
    <property type="entry name" value="UVRD_HELICASE_CTER"/>
    <property type="match status" value="1"/>
</dbReference>
<comment type="catalytic activity">
    <reaction evidence="11">
        <text>Couples ATP hydrolysis with the unwinding of duplex DNA by translocating in the 3'-5' direction.</text>
        <dbReference type="EC" id="5.6.2.4"/>
    </reaction>
</comment>
<evidence type="ECO:0000256" key="16">
    <source>
        <dbReference type="SAM" id="MobiDB-lite"/>
    </source>
</evidence>
<evidence type="ECO:0000256" key="13">
    <source>
        <dbReference type="ARBA" id="ARBA00034923"/>
    </source>
</evidence>
<keyword evidence="3" id="KW-0227">DNA damage</keyword>
<dbReference type="GO" id="GO:0005829">
    <property type="term" value="C:cytosol"/>
    <property type="evidence" value="ECO:0007669"/>
    <property type="project" value="TreeGrafter"/>
</dbReference>
<feature type="compositionally biased region" description="Pro residues" evidence="16">
    <location>
        <begin position="965"/>
        <end position="974"/>
    </location>
</feature>
<keyword evidence="4 15" id="KW-0378">Hydrolase</keyword>
<evidence type="ECO:0000313" key="20">
    <source>
        <dbReference type="Proteomes" id="UP000199415"/>
    </source>
</evidence>
<evidence type="ECO:0000256" key="14">
    <source>
        <dbReference type="ARBA" id="ARBA00048988"/>
    </source>
</evidence>
<dbReference type="SUPFAM" id="SSF52540">
    <property type="entry name" value="P-loop containing nucleoside triphosphate hydrolases"/>
    <property type="match status" value="1"/>
</dbReference>
<feature type="compositionally biased region" description="Basic and acidic residues" evidence="16">
    <location>
        <begin position="939"/>
        <end position="950"/>
    </location>
</feature>
<dbReference type="Gene3D" id="3.90.320.10">
    <property type="match status" value="1"/>
</dbReference>
<evidence type="ECO:0000256" key="4">
    <source>
        <dbReference type="ARBA" id="ARBA00022801"/>
    </source>
</evidence>
<proteinExistence type="predicted"/>
<accession>A0A1G7U0Y0</accession>
<dbReference type="OrthoDB" id="9810135at2"/>
<dbReference type="InterPro" id="IPR011604">
    <property type="entry name" value="PDDEXK-like_dom_sf"/>
</dbReference>
<feature type="region of interest" description="Disordered" evidence="16">
    <location>
        <begin position="552"/>
        <end position="573"/>
    </location>
</feature>
<keyword evidence="8" id="KW-0238">DNA-binding</keyword>
<evidence type="ECO:0000313" key="19">
    <source>
        <dbReference type="EMBL" id="SDG41068.1"/>
    </source>
</evidence>
<evidence type="ECO:0000256" key="5">
    <source>
        <dbReference type="ARBA" id="ARBA00022806"/>
    </source>
</evidence>
<keyword evidence="7 15" id="KW-0067">ATP-binding</keyword>
<organism evidence="19 20">
    <name type="scientific">Limimonas halophila</name>
    <dbReference type="NCBI Taxonomy" id="1082479"/>
    <lineage>
        <taxon>Bacteria</taxon>
        <taxon>Pseudomonadati</taxon>
        <taxon>Pseudomonadota</taxon>
        <taxon>Alphaproteobacteria</taxon>
        <taxon>Rhodospirillales</taxon>
        <taxon>Rhodovibrionaceae</taxon>
        <taxon>Limimonas</taxon>
    </lineage>
</organism>